<dbReference type="Pfam" id="PF23213">
    <property type="entry name" value="DUF7065"/>
    <property type="match status" value="1"/>
</dbReference>
<dbReference type="InterPro" id="IPR055492">
    <property type="entry name" value="DUF7064"/>
</dbReference>
<dbReference type="Pfam" id="PF23212">
    <property type="entry name" value="DUF7064"/>
    <property type="match status" value="1"/>
</dbReference>
<comment type="caution">
    <text evidence="3">The sequence shown here is derived from an EMBL/GenBank/DDBJ whole genome shotgun (WGS) entry which is preliminary data.</text>
</comment>
<organism evidence="3 4">
    <name type="scientific">Amycolatopsis acidicola</name>
    <dbReference type="NCBI Taxonomy" id="2596893"/>
    <lineage>
        <taxon>Bacteria</taxon>
        <taxon>Bacillati</taxon>
        <taxon>Actinomycetota</taxon>
        <taxon>Actinomycetes</taxon>
        <taxon>Pseudonocardiales</taxon>
        <taxon>Pseudonocardiaceae</taxon>
        <taxon>Amycolatopsis</taxon>
    </lineage>
</organism>
<dbReference type="AlphaFoldDB" id="A0A5N0VI08"/>
<dbReference type="OrthoDB" id="115252at2"/>
<dbReference type="InterPro" id="IPR055493">
    <property type="entry name" value="DUF7065"/>
</dbReference>
<gene>
    <name evidence="3" type="ORF">FPZ12_003440</name>
</gene>
<evidence type="ECO:0000259" key="1">
    <source>
        <dbReference type="Pfam" id="PF23212"/>
    </source>
</evidence>
<sequence>MRPEDDYTHPVGAEANFNESMYFHFYDPNERLGGFVRLANRPNEGRGEMTVCLYLPDGEVAFSFGRPEVSSNDRFDAARLRFVVREPMRRHKVSYCGDVFLIHDPSALSDPRTAFRSSPQLPCALELDITATAPASAHTFETAGGAFAPNHYEQLLSARGRLRVGRRVVQISGHGLRDHSWGPRHWQAPWFYRWVHGAAEDFGFMGAWFGQRDGSALRGGFVWDGDTLSELDSLEIASERDDRDEQVAMTVVLRSAGREWKLDGTVLAKVPLRHRREAADGVVQTTRIVEGLTKWALPDGRVLHGMSEYLDQIVEGRPAGLGV</sequence>
<proteinExistence type="predicted"/>
<reference evidence="3" key="1">
    <citation type="submission" date="2019-09" db="EMBL/GenBank/DDBJ databases">
        <authorList>
            <person name="Teo W.F.A."/>
            <person name="Duangmal K."/>
        </authorList>
    </citation>
    <scope>NUCLEOTIDE SEQUENCE [LARGE SCALE GENOMIC DNA]</scope>
    <source>
        <strain evidence="3">K81G1</strain>
    </source>
</reference>
<accession>A0A5N0VI08</accession>
<dbReference type="EMBL" id="VMNW02000003">
    <property type="protein sequence ID" value="KAA9166017.1"/>
    <property type="molecule type" value="Genomic_DNA"/>
</dbReference>
<feature type="domain" description="DUF7065" evidence="2">
    <location>
        <begin position="4"/>
        <end position="54"/>
    </location>
</feature>
<evidence type="ECO:0000313" key="4">
    <source>
        <dbReference type="Proteomes" id="UP000319769"/>
    </source>
</evidence>
<protein>
    <recommendedName>
        <fullName evidence="5">DUF2804 domain-containing protein</fullName>
    </recommendedName>
</protein>
<dbReference type="SUPFAM" id="SSF159245">
    <property type="entry name" value="AttH-like"/>
    <property type="match status" value="1"/>
</dbReference>
<keyword evidence="4" id="KW-1185">Reference proteome</keyword>
<evidence type="ECO:0000313" key="3">
    <source>
        <dbReference type="EMBL" id="KAA9166017.1"/>
    </source>
</evidence>
<name>A0A5N0VI08_9PSEU</name>
<evidence type="ECO:0000259" key="2">
    <source>
        <dbReference type="Pfam" id="PF23213"/>
    </source>
</evidence>
<dbReference type="Proteomes" id="UP000319769">
    <property type="component" value="Unassembled WGS sequence"/>
</dbReference>
<evidence type="ECO:0008006" key="5">
    <source>
        <dbReference type="Google" id="ProtNLM"/>
    </source>
</evidence>
<dbReference type="RefSeq" id="WP_144745498.1">
    <property type="nucleotide sequence ID" value="NZ_VMNW02000003.1"/>
</dbReference>
<feature type="domain" description="DUF7064" evidence="1">
    <location>
        <begin position="185"/>
        <end position="312"/>
    </location>
</feature>